<feature type="region of interest" description="Disordered" evidence="2">
    <location>
        <begin position="150"/>
        <end position="177"/>
    </location>
</feature>
<dbReference type="AlphaFoldDB" id="A0AAD5UDI6"/>
<feature type="region of interest" description="Disordered" evidence="2">
    <location>
        <begin position="662"/>
        <end position="688"/>
    </location>
</feature>
<proteinExistence type="predicted"/>
<dbReference type="Proteomes" id="UP001210925">
    <property type="component" value="Unassembled WGS sequence"/>
</dbReference>
<reference evidence="4" key="1">
    <citation type="submission" date="2020-05" db="EMBL/GenBank/DDBJ databases">
        <title>Phylogenomic resolution of chytrid fungi.</title>
        <authorList>
            <person name="Stajich J.E."/>
            <person name="Amses K."/>
            <person name="Simmons R."/>
            <person name="Seto K."/>
            <person name="Myers J."/>
            <person name="Bonds A."/>
            <person name="Quandt C.A."/>
            <person name="Barry K."/>
            <person name="Liu P."/>
            <person name="Grigoriev I."/>
            <person name="Longcore J.E."/>
            <person name="James T.Y."/>
        </authorList>
    </citation>
    <scope>NUCLEOTIDE SEQUENCE</scope>
    <source>
        <strain evidence="4">PLAUS21</strain>
    </source>
</reference>
<keyword evidence="5" id="KW-1185">Reference proteome</keyword>
<evidence type="ECO:0000256" key="2">
    <source>
        <dbReference type="SAM" id="MobiDB-lite"/>
    </source>
</evidence>
<accession>A0AAD5UDI6</accession>
<evidence type="ECO:0000256" key="3">
    <source>
        <dbReference type="SAM" id="Phobius"/>
    </source>
</evidence>
<feature type="region of interest" description="Disordered" evidence="2">
    <location>
        <begin position="702"/>
        <end position="721"/>
    </location>
</feature>
<evidence type="ECO:0000313" key="4">
    <source>
        <dbReference type="EMBL" id="KAJ3254546.1"/>
    </source>
</evidence>
<comment type="caution">
    <text evidence="4">The sequence shown here is derived from an EMBL/GenBank/DDBJ whole genome shotgun (WGS) entry which is preliminary data.</text>
</comment>
<keyword evidence="3" id="KW-0472">Membrane</keyword>
<keyword evidence="1" id="KW-0175">Coiled coil</keyword>
<evidence type="ECO:0000313" key="5">
    <source>
        <dbReference type="Proteomes" id="UP001210925"/>
    </source>
</evidence>
<dbReference type="EMBL" id="JADGKB010000083">
    <property type="protein sequence ID" value="KAJ3254546.1"/>
    <property type="molecule type" value="Genomic_DNA"/>
</dbReference>
<feature type="coiled-coil region" evidence="1">
    <location>
        <begin position="824"/>
        <end position="973"/>
    </location>
</feature>
<name>A0AAD5UDI6_9FUNG</name>
<protein>
    <submittedName>
        <fullName evidence="4">Uncharacterized protein</fullName>
    </submittedName>
</protein>
<evidence type="ECO:0000256" key="1">
    <source>
        <dbReference type="SAM" id="Coils"/>
    </source>
</evidence>
<feature type="transmembrane region" description="Helical" evidence="3">
    <location>
        <begin position="1145"/>
        <end position="1163"/>
    </location>
</feature>
<keyword evidence="3" id="KW-1133">Transmembrane helix</keyword>
<keyword evidence="3" id="KW-0812">Transmembrane</keyword>
<feature type="region of interest" description="Disordered" evidence="2">
    <location>
        <begin position="734"/>
        <end position="770"/>
    </location>
</feature>
<organism evidence="4 5">
    <name type="scientific">Boothiomyces macroporosus</name>
    <dbReference type="NCBI Taxonomy" id="261099"/>
    <lineage>
        <taxon>Eukaryota</taxon>
        <taxon>Fungi</taxon>
        <taxon>Fungi incertae sedis</taxon>
        <taxon>Chytridiomycota</taxon>
        <taxon>Chytridiomycota incertae sedis</taxon>
        <taxon>Chytridiomycetes</taxon>
        <taxon>Rhizophydiales</taxon>
        <taxon>Terramycetaceae</taxon>
        <taxon>Boothiomyces</taxon>
    </lineage>
</organism>
<gene>
    <name evidence="4" type="ORF">HK103_007100</name>
</gene>
<feature type="compositionally biased region" description="Basic and acidic residues" evidence="2">
    <location>
        <begin position="749"/>
        <end position="770"/>
    </location>
</feature>
<feature type="region of interest" description="Disordered" evidence="2">
    <location>
        <begin position="468"/>
        <end position="492"/>
    </location>
</feature>
<sequence>MNLEELAEKIGDREEITIGEFLKLTPIDPKTFPADIEMKFPVIQLLELYSEYLDNLDKKNASADEILDGSFLFNSINESINKSRGLFAESNDPFQESLQLEGRLGYLPSNTFAEEKDDFPRSSILQEFKTKRFSLDDEFKVEEKLSGKISFGQDVPEDDPLESRGNISFGQDAPQDSPAKISFGNDVPQESPVKFSFKATTKDDSKINSDKTKNEDSPAKITFNIDIPQDSPVKTKETSAFSFGFTARQTITEENQSDLVSNKYEVTGTHNSKKSFDFSFGNDIPKDSPVHEKFESAFGRNIEVGSTARELESRVSFQKELESDSFFQKKNIKKGLDASYYIANTEVKEFGSTFGFNTTPVKKDLSKASNDEYLNYLNSPIKENEWEIKKHYVNILDSPGTFEKSLEKLQSKIPVKQNDTMSLLENESIGNLGGFKSHSRISMLKKTDYSGSPLKNEYKSILESEKFADRPSKIPSPSNLTSPVHPKEQVSHKSPLLKENGNLMENSIKKEPNDVNESPATMKAEKDLISPLAYRNTSNLIGSPLLKIDSSNLIGSPINDANTKYAGAVETKENVNLLDISNLEQFPTPSKKDKAFKSNLPVLSPRIKKEALTEIENFKEFTLSPMKSKEPQIEHEEQEDFEKISNAELLDHDTSMNIGELNESKKSQDPIPPSMKPDIVPTNPFEDEKNLLKLDDKSIFEEQGQLEESKDPKKLVYQVSKPISPRHMTAFRRKYSGDIDISPESPIDQLKKENRRDSKSFGENHSQQFKDKIEYWKQTEQEAVPDNLSQSSISIETSSIHDSESQIGGMVGAIDPDNHLELENRKLKKQLKKSHKQLESMEKAYKTVCDDKDDLEQKVVELEDQKKKDSLEISNLKEEIRELNKLKNEEERTFNQSINKLTQTIKDLEYDISQKDRQINLYFEQYDKLVEKHNNEVELEGIMNQLKNAQRENEKLQHLNSSLEQEINEIRSTEVYEVQVDEKWVENRIKQVCRLYEEEKNLEHILCDTRHELYQRKLFMAEAKDWVNEVKTDLRHCTNNVSDVNSDFEHEVERAKQMKDIFFEMVDQKKSAIPECLNCKTKNEQSRSHVSSVVANVFDDEQTKNEQYSILQQEQYQLVNESQMSIATPGVFEQKKTRKFTQINMRNFVIFLLLFLIAVAYNLSFEYEDHYYQVVDSIFGPPDRILI</sequence>